<dbReference type="EMBL" id="CP039965">
    <property type="protein sequence ID" value="QCO57241.1"/>
    <property type="molecule type" value="Genomic_DNA"/>
</dbReference>
<keyword evidence="1" id="KW-0229">DNA integration</keyword>
<reference evidence="6 7" key="1">
    <citation type="submission" date="2019-05" db="EMBL/GenBank/DDBJ databases">
        <title>Pseudorhodobacter turbinis sp. nov., isolated from the gut of the Korean turban shell.</title>
        <authorList>
            <person name="Jeong Y.-S."/>
            <person name="Kang W.-R."/>
            <person name="Bae J.-W."/>
        </authorList>
    </citation>
    <scope>NUCLEOTIDE SEQUENCE [LARGE SCALE GENOMIC DNA]</scope>
    <source>
        <strain evidence="6 7">S12M18</strain>
        <plasmid evidence="6 7">unnamed1</plasmid>
    </source>
</reference>
<name>A0A4P8EJ88_9RHOB</name>
<organism evidence="6 7">
    <name type="scientific">Pseudorhodobacter turbinis</name>
    <dbReference type="NCBI Taxonomy" id="2500533"/>
    <lineage>
        <taxon>Bacteria</taxon>
        <taxon>Pseudomonadati</taxon>
        <taxon>Pseudomonadota</taxon>
        <taxon>Alphaproteobacteria</taxon>
        <taxon>Rhodobacterales</taxon>
        <taxon>Paracoccaceae</taxon>
        <taxon>Pseudorhodobacter</taxon>
    </lineage>
</organism>
<protein>
    <recommendedName>
        <fullName evidence="5">Core-binding (CB) domain-containing protein</fullName>
    </recommendedName>
</protein>
<dbReference type="KEGG" id="pseb:EOK75_15900"/>
<accession>A0A4P8EJ88</accession>
<evidence type="ECO:0000256" key="2">
    <source>
        <dbReference type="ARBA" id="ARBA00023125"/>
    </source>
</evidence>
<dbReference type="Proteomes" id="UP000298631">
    <property type="component" value="Plasmid unnamed1"/>
</dbReference>
<dbReference type="PROSITE" id="PS51900">
    <property type="entry name" value="CB"/>
    <property type="match status" value="1"/>
</dbReference>
<evidence type="ECO:0000256" key="4">
    <source>
        <dbReference type="SAM" id="MobiDB-lite"/>
    </source>
</evidence>
<sequence length="428" mass="47827">MEKKNGRFWARVAVPKSLQAILGKSELIEPLGGDLRTANRKHAAAVARLQAQIQQARQSAEGGTEKAPTEANNRTMTPDDKVAAAWLHYTHLLQADEHKRDAMPTPAEIDAEYETAMQRIEAGEGDARRHGVAVLNLYTDYELKAGARHFDHQNRVRRLNALRSAASAGDFRLIDASVEKYIVEQMLDVEQDSVEWRGLASGIARAEIDALKRTLERDEGTFLDTPTDSILKPTTVPVQNPARVPLQQLFNDYIKKRQMTGRHRDGGANWEGVIRSLIKFLGHDDARKITKRDLIKWRDALLESGMSAKTVSDKYLAAINAVLKWAYVNDQLPTNEGELVRQEIPKKLHIREKGYTTAEAIEVLKASINHISPLVSAIRTASCLNSSVRFSPIVSLLCCNKCYQRSGIKPRQVQPASIEIQLLIFSDA</sequence>
<keyword evidence="7" id="KW-1185">Reference proteome</keyword>
<dbReference type="GO" id="GO:0003677">
    <property type="term" value="F:DNA binding"/>
    <property type="evidence" value="ECO:0007669"/>
    <property type="project" value="UniProtKB-UniRule"/>
</dbReference>
<feature type="region of interest" description="Disordered" evidence="4">
    <location>
        <begin position="54"/>
        <end position="76"/>
    </location>
</feature>
<evidence type="ECO:0000256" key="1">
    <source>
        <dbReference type="ARBA" id="ARBA00022908"/>
    </source>
</evidence>
<dbReference type="AlphaFoldDB" id="A0A4P8EJ88"/>
<evidence type="ECO:0000313" key="7">
    <source>
        <dbReference type="Proteomes" id="UP000298631"/>
    </source>
</evidence>
<dbReference type="InterPro" id="IPR044068">
    <property type="entry name" value="CB"/>
</dbReference>
<dbReference type="Pfam" id="PF20172">
    <property type="entry name" value="DUF6538"/>
    <property type="match status" value="1"/>
</dbReference>
<evidence type="ECO:0000259" key="5">
    <source>
        <dbReference type="PROSITE" id="PS51900"/>
    </source>
</evidence>
<dbReference type="SUPFAM" id="SSF56349">
    <property type="entry name" value="DNA breaking-rejoining enzymes"/>
    <property type="match status" value="1"/>
</dbReference>
<feature type="domain" description="Core-binding (CB)" evidence="5">
    <location>
        <begin position="244"/>
        <end position="327"/>
    </location>
</feature>
<keyword evidence="6" id="KW-0614">Plasmid</keyword>
<gene>
    <name evidence="6" type="ORF">EOK75_15900</name>
</gene>
<proteinExistence type="predicted"/>
<dbReference type="InterPro" id="IPR011010">
    <property type="entry name" value="DNA_brk_join_enz"/>
</dbReference>
<dbReference type="Gene3D" id="1.10.150.130">
    <property type="match status" value="1"/>
</dbReference>
<keyword evidence="2 3" id="KW-0238">DNA-binding</keyword>
<evidence type="ECO:0000313" key="6">
    <source>
        <dbReference type="EMBL" id="QCO57241.1"/>
    </source>
</evidence>
<geneLocation type="plasmid" evidence="6 7">
    <name>unnamed1</name>
</geneLocation>
<evidence type="ECO:0000256" key="3">
    <source>
        <dbReference type="PROSITE-ProRule" id="PRU01248"/>
    </source>
</evidence>
<dbReference type="InterPro" id="IPR010998">
    <property type="entry name" value="Integrase_recombinase_N"/>
</dbReference>
<dbReference type="OrthoDB" id="7222937at2"/>
<dbReference type="InterPro" id="IPR046668">
    <property type="entry name" value="DUF6538"/>
</dbReference>
<dbReference type="GO" id="GO:0015074">
    <property type="term" value="P:DNA integration"/>
    <property type="evidence" value="ECO:0007669"/>
    <property type="project" value="UniProtKB-KW"/>
</dbReference>